<protein>
    <recommendedName>
        <fullName evidence="2">RRM domain-containing protein</fullName>
    </recommendedName>
</protein>
<reference evidence="3" key="1">
    <citation type="submission" date="2025-08" db="UniProtKB">
        <authorList>
            <consortium name="Ensembl"/>
        </authorList>
    </citation>
    <scope>IDENTIFICATION</scope>
</reference>
<evidence type="ECO:0000313" key="3">
    <source>
        <dbReference type="Ensembl" id="ENSFTIP00000006856.1"/>
    </source>
</evidence>
<proteinExistence type="predicted"/>
<dbReference type="Gene3D" id="3.30.70.330">
    <property type="match status" value="1"/>
</dbReference>
<reference evidence="3" key="2">
    <citation type="submission" date="2025-09" db="UniProtKB">
        <authorList>
            <consortium name="Ensembl"/>
        </authorList>
    </citation>
    <scope>IDENTIFICATION</scope>
</reference>
<dbReference type="SUPFAM" id="SSF54928">
    <property type="entry name" value="RNA-binding domain, RBD"/>
    <property type="match status" value="1"/>
</dbReference>
<dbReference type="Pfam" id="PF00076">
    <property type="entry name" value="RRM_1"/>
    <property type="match status" value="1"/>
</dbReference>
<keyword evidence="1" id="KW-0694">RNA-binding</keyword>
<dbReference type="InterPro" id="IPR000504">
    <property type="entry name" value="RRM_dom"/>
</dbReference>
<dbReference type="AlphaFoldDB" id="A0A8C4U8F7"/>
<evidence type="ECO:0000259" key="2">
    <source>
        <dbReference type="PROSITE" id="PS50102"/>
    </source>
</evidence>
<feature type="domain" description="RRM" evidence="2">
    <location>
        <begin position="2"/>
        <end position="60"/>
    </location>
</feature>
<dbReference type="Ensembl" id="ENSFTIT00000007159.1">
    <property type="protein sequence ID" value="ENSFTIP00000006856.1"/>
    <property type="gene ID" value="ENSFTIG00000004694.1"/>
</dbReference>
<dbReference type="InterPro" id="IPR012677">
    <property type="entry name" value="Nucleotide-bd_a/b_plait_sf"/>
</dbReference>
<dbReference type="InterPro" id="IPR035979">
    <property type="entry name" value="RBD_domain_sf"/>
</dbReference>
<accession>A0A8C4U8F7</accession>
<evidence type="ECO:0000313" key="4">
    <source>
        <dbReference type="Proteomes" id="UP000694562"/>
    </source>
</evidence>
<keyword evidence="4" id="KW-1185">Reference proteome</keyword>
<dbReference type="OrthoDB" id="752362at2759"/>
<organism evidence="3 4">
    <name type="scientific">Falco tinnunculus</name>
    <name type="common">Common kestrel</name>
    <dbReference type="NCBI Taxonomy" id="100819"/>
    <lineage>
        <taxon>Eukaryota</taxon>
        <taxon>Metazoa</taxon>
        <taxon>Chordata</taxon>
        <taxon>Craniata</taxon>
        <taxon>Vertebrata</taxon>
        <taxon>Euteleostomi</taxon>
        <taxon>Archelosauria</taxon>
        <taxon>Archosauria</taxon>
        <taxon>Dinosauria</taxon>
        <taxon>Saurischia</taxon>
        <taxon>Theropoda</taxon>
        <taxon>Coelurosauria</taxon>
        <taxon>Aves</taxon>
        <taxon>Neognathae</taxon>
        <taxon>Neoaves</taxon>
        <taxon>Telluraves</taxon>
        <taxon>Australaves</taxon>
        <taxon>Falconiformes</taxon>
        <taxon>Falconidae</taxon>
        <taxon>Falco</taxon>
    </lineage>
</organism>
<name>A0A8C4U8F7_FALTI</name>
<dbReference type="Proteomes" id="UP000694562">
    <property type="component" value="Unplaced"/>
</dbReference>
<evidence type="ECO:0000256" key="1">
    <source>
        <dbReference type="PROSITE-ProRule" id="PRU00176"/>
    </source>
</evidence>
<dbReference type="PROSITE" id="PS50102">
    <property type="entry name" value="RRM"/>
    <property type="match status" value="1"/>
</dbReference>
<dbReference type="GO" id="GO:0003723">
    <property type="term" value="F:RNA binding"/>
    <property type="evidence" value="ECO:0007669"/>
    <property type="project" value="UniProtKB-UniRule"/>
</dbReference>
<sequence>MNKLYIGNLGENVSPLDLESLFKDSKIPFSGQFLVKTGYAFVDCPDESWAMKAIEALSGE</sequence>